<dbReference type="Proteomes" id="UP000184522">
    <property type="component" value="Unassembled WGS sequence"/>
</dbReference>
<keyword evidence="1" id="KW-0812">Transmembrane</keyword>
<dbReference type="PANTHER" id="PTHR39165:SF1">
    <property type="entry name" value="DUF456 DOMAIN-CONTAINING PROTEIN"/>
    <property type="match status" value="1"/>
</dbReference>
<keyword evidence="1" id="KW-0472">Membrane</keyword>
<protein>
    <recommendedName>
        <fullName evidence="4">DUF456 domain-containing protein</fullName>
    </recommendedName>
</protein>
<dbReference type="RefSeq" id="WP_073084633.1">
    <property type="nucleotide sequence ID" value="NZ_FQWS01000001.1"/>
</dbReference>
<accession>A0A1M5P6T0</accession>
<evidence type="ECO:0008006" key="4">
    <source>
        <dbReference type="Google" id="ProtNLM"/>
    </source>
</evidence>
<feature type="transmembrane region" description="Helical" evidence="1">
    <location>
        <begin position="132"/>
        <end position="154"/>
    </location>
</feature>
<dbReference type="OrthoDB" id="9808460at2"/>
<proteinExistence type="predicted"/>
<organism evidence="2 3">
    <name type="scientific">Winogradskyella jejuensis</name>
    <dbReference type="NCBI Taxonomy" id="1089305"/>
    <lineage>
        <taxon>Bacteria</taxon>
        <taxon>Pseudomonadati</taxon>
        <taxon>Bacteroidota</taxon>
        <taxon>Flavobacteriia</taxon>
        <taxon>Flavobacteriales</taxon>
        <taxon>Flavobacteriaceae</taxon>
        <taxon>Winogradskyella</taxon>
    </lineage>
</organism>
<dbReference type="AlphaFoldDB" id="A0A1M5P6T0"/>
<keyword evidence="1" id="KW-1133">Transmembrane helix</keyword>
<dbReference type="STRING" id="1089305.SAMN05444148_1396"/>
<name>A0A1M5P6T0_9FLAO</name>
<evidence type="ECO:0000256" key="1">
    <source>
        <dbReference type="SAM" id="Phobius"/>
    </source>
</evidence>
<reference evidence="3" key="1">
    <citation type="submission" date="2016-11" db="EMBL/GenBank/DDBJ databases">
        <authorList>
            <person name="Varghese N."/>
            <person name="Submissions S."/>
        </authorList>
    </citation>
    <scope>NUCLEOTIDE SEQUENCE [LARGE SCALE GENOMIC DNA]</scope>
    <source>
        <strain evidence="3">DSM 25330</strain>
    </source>
</reference>
<dbReference type="Pfam" id="PF04306">
    <property type="entry name" value="DUF456"/>
    <property type="match status" value="1"/>
</dbReference>
<dbReference type="InterPro" id="IPR007403">
    <property type="entry name" value="DUF456"/>
</dbReference>
<feature type="transmembrane region" description="Helical" evidence="1">
    <location>
        <begin position="88"/>
        <end position="112"/>
    </location>
</feature>
<dbReference type="PANTHER" id="PTHR39165">
    <property type="entry name" value="IG HYPOTHETICAL 17883"/>
    <property type="match status" value="1"/>
</dbReference>
<feature type="transmembrane region" description="Helical" evidence="1">
    <location>
        <begin position="44"/>
        <end position="68"/>
    </location>
</feature>
<gene>
    <name evidence="2" type="ORF">SAMN05444148_1396</name>
</gene>
<dbReference type="EMBL" id="FQWS01000001">
    <property type="protein sequence ID" value="SHG97486.1"/>
    <property type="molecule type" value="Genomic_DNA"/>
</dbReference>
<keyword evidence="3" id="KW-1185">Reference proteome</keyword>
<sequence>MEIVLIICGLLLMLLGLAGSFLPVLPGPLTSWLGLLVLSYADGVTISTAFLVVTFIIALIIFILDYIIPIAGTKRFGGSKSGMIGTSLGLVVGLFSPIPFGIVIGPFVGALIGELMHKNDVNRATKAAFGSFIGFVSSTFLKFIIAVVYLGLFISKVIHHSGSWI</sequence>
<evidence type="ECO:0000313" key="3">
    <source>
        <dbReference type="Proteomes" id="UP000184522"/>
    </source>
</evidence>
<evidence type="ECO:0000313" key="2">
    <source>
        <dbReference type="EMBL" id="SHG97486.1"/>
    </source>
</evidence>